<feature type="compositionally biased region" description="Low complexity" evidence="1">
    <location>
        <begin position="41"/>
        <end position="70"/>
    </location>
</feature>
<dbReference type="EMBL" id="CAJNOK010018889">
    <property type="protein sequence ID" value="CAF1290117.1"/>
    <property type="molecule type" value="Genomic_DNA"/>
</dbReference>
<reference evidence="2" key="1">
    <citation type="submission" date="2021-02" db="EMBL/GenBank/DDBJ databases">
        <authorList>
            <person name="Nowell W R."/>
        </authorList>
    </citation>
    <scope>NUCLEOTIDE SEQUENCE</scope>
</reference>
<proteinExistence type="predicted"/>
<dbReference type="Proteomes" id="UP000681722">
    <property type="component" value="Unassembled WGS sequence"/>
</dbReference>
<evidence type="ECO:0000313" key="2">
    <source>
        <dbReference type="EMBL" id="CAF1155726.1"/>
    </source>
</evidence>
<dbReference type="AlphaFoldDB" id="A0A814TAN5"/>
<dbReference type="EMBL" id="CAJOBC010007037">
    <property type="protein sequence ID" value="CAF3919185.1"/>
    <property type="molecule type" value="Genomic_DNA"/>
</dbReference>
<evidence type="ECO:0000313" key="6">
    <source>
        <dbReference type="Proteomes" id="UP000663829"/>
    </source>
</evidence>
<organism evidence="2 6">
    <name type="scientific">Didymodactylos carnosus</name>
    <dbReference type="NCBI Taxonomy" id="1234261"/>
    <lineage>
        <taxon>Eukaryota</taxon>
        <taxon>Metazoa</taxon>
        <taxon>Spiralia</taxon>
        <taxon>Gnathifera</taxon>
        <taxon>Rotifera</taxon>
        <taxon>Eurotatoria</taxon>
        <taxon>Bdelloidea</taxon>
        <taxon>Philodinida</taxon>
        <taxon>Philodinidae</taxon>
        <taxon>Didymodactylos</taxon>
    </lineage>
</organism>
<evidence type="ECO:0000256" key="1">
    <source>
        <dbReference type="SAM" id="MobiDB-lite"/>
    </source>
</evidence>
<feature type="region of interest" description="Disordered" evidence="1">
    <location>
        <begin position="1"/>
        <end position="70"/>
    </location>
</feature>
<dbReference type="EMBL" id="CAJOBA010040461">
    <property type="protein sequence ID" value="CAF4094969.1"/>
    <property type="molecule type" value="Genomic_DNA"/>
</dbReference>
<gene>
    <name evidence="2" type="ORF">GPM918_LOCUS21417</name>
    <name evidence="3" type="ORF">OVA965_LOCUS28051</name>
    <name evidence="4" type="ORF">SRO942_LOCUS21414</name>
    <name evidence="5" type="ORF">TMI583_LOCUS28801</name>
</gene>
<dbReference type="Proteomes" id="UP000677228">
    <property type="component" value="Unassembled WGS sequence"/>
</dbReference>
<dbReference type="Proteomes" id="UP000682733">
    <property type="component" value="Unassembled WGS sequence"/>
</dbReference>
<evidence type="ECO:0000313" key="5">
    <source>
        <dbReference type="EMBL" id="CAF4094969.1"/>
    </source>
</evidence>
<dbReference type="Proteomes" id="UP000663829">
    <property type="component" value="Unassembled WGS sequence"/>
</dbReference>
<sequence>MSGGFSSSGSLGNQADVDVTAETGSRDRSKVFLAPGGVVGDGFSSSGSSDNQAHISVTTDSDSSTNDKGSTTAVLLSNVLPSEESIVQASAELKRDLTGSTVHP</sequence>
<dbReference type="EMBL" id="CAJNOQ010007038">
    <property type="protein sequence ID" value="CAF1155726.1"/>
    <property type="molecule type" value="Genomic_DNA"/>
</dbReference>
<protein>
    <submittedName>
        <fullName evidence="2">Uncharacterized protein</fullName>
    </submittedName>
</protein>
<name>A0A814TAN5_9BILA</name>
<evidence type="ECO:0000313" key="3">
    <source>
        <dbReference type="EMBL" id="CAF1290117.1"/>
    </source>
</evidence>
<keyword evidence="6" id="KW-1185">Reference proteome</keyword>
<feature type="compositionally biased region" description="Low complexity" evidence="1">
    <location>
        <begin position="1"/>
        <end position="12"/>
    </location>
</feature>
<accession>A0A814TAN5</accession>
<comment type="caution">
    <text evidence="2">The sequence shown here is derived from an EMBL/GenBank/DDBJ whole genome shotgun (WGS) entry which is preliminary data.</text>
</comment>
<evidence type="ECO:0000313" key="4">
    <source>
        <dbReference type="EMBL" id="CAF3919185.1"/>
    </source>
</evidence>